<organism evidence="8">
    <name type="scientific">uncultured Poseidoniia archaeon</name>
    <dbReference type="NCBI Taxonomy" id="1697135"/>
    <lineage>
        <taxon>Archaea</taxon>
        <taxon>Methanobacteriati</taxon>
        <taxon>Thermoplasmatota</taxon>
        <taxon>Candidatus Poseidoniia</taxon>
        <taxon>environmental samples</taxon>
    </lineage>
</organism>
<dbReference type="Gene3D" id="3.40.50.150">
    <property type="entry name" value="Vaccinia Virus protein VP39"/>
    <property type="match status" value="1"/>
</dbReference>
<dbReference type="SUPFAM" id="SSF143437">
    <property type="entry name" value="THUMP domain-like"/>
    <property type="match status" value="1"/>
</dbReference>
<dbReference type="GO" id="GO:0005737">
    <property type="term" value="C:cytoplasm"/>
    <property type="evidence" value="ECO:0007669"/>
    <property type="project" value="UniProtKB-SubCell"/>
</dbReference>
<accession>A0A1B1TFP5</accession>
<dbReference type="CDD" id="cd02440">
    <property type="entry name" value="AdoMet_MTases"/>
    <property type="match status" value="1"/>
</dbReference>
<dbReference type="Pfam" id="PF01170">
    <property type="entry name" value="UPF0020"/>
    <property type="match status" value="1"/>
</dbReference>
<keyword evidence="5" id="KW-0949">S-adenosyl-L-methionine</keyword>
<reference evidence="8" key="1">
    <citation type="submission" date="2014-11" db="EMBL/GenBank/DDBJ databases">
        <authorList>
            <person name="Zhu J."/>
            <person name="Qi W."/>
            <person name="Song R."/>
        </authorList>
    </citation>
    <scope>NUCLEOTIDE SEQUENCE</scope>
</reference>
<evidence type="ECO:0000256" key="2">
    <source>
        <dbReference type="ARBA" id="ARBA00022490"/>
    </source>
</evidence>
<evidence type="ECO:0000256" key="3">
    <source>
        <dbReference type="ARBA" id="ARBA00022603"/>
    </source>
</evidence>
<reference evidence="8" key="2">
    <citation type="journal article" date="2015" name="ISME J.">
        <title>A new class of marine Euryarchaeota group II from the Mediterranean deep chlorophyll maximum.</title>
        <authorList>
            <person name="Martin-Cuadrado A.B."/>
            <person name="Garcia-Heredia I."/>
            <person name="Molto A.G."/>
            <person name="Lopez-Ubeda R."/>
            <person name="Kimes N."/>
            <person name="Lopez-Garcia P."/>
            <person name="Moreira D."/>
            <person name="Rodriguez-Valera F."/>
        </authorList>
    </citation>
    <scope>NUCLEOTIDE SEQUENCE</scope>
</reference>
<dbReference type="Gene3D" id="3.30.2130.30">
    <property type="match status" value="1"/>
</dbReference>
<evidence type="ECO:0000259" key="7">
    <source>
        <dbReference type="Pfam" id="PF01170"/>
    </source>
</evidence>
<keyword evidence="4" id="KW-0808">Transferase</keyword>
<evidence type="ECO:0000256" key="1">
    <source>
        <dbReference type="ARBA" id="ARBA00004496"/>
    </source>
</evidence>
<sequence>MGEIILVGSGWNSFLFRAEINSLVGYDKIIHPRLVTISNDSNINNLSNAALLDDILFNAKIINDYNISEREISLLIHKWTENNLPKGSFAIRTRKIGEETISLSSSSIEKEAGELIVSRYNNVDLETPEHEIVVILAGLEDQSFHKNKSDTSKPVIIWGLRKKLPNKNKFESRNPIERPFFKPVSLDARLARLMISLSHKPDWFPKIIIDPFCGTGGIAIEAIIQGIDILASDLDPVMVEGTHKNLIWSKGEGAHTVKKCSIDNIVQLWGRQENCSFVFDPPYGRNSWKSDNGLDIFLQALKAAHSINPNGTICTMLPTVPEFMLEEKSGKYLVMGKKWEEIESLINSTGWIVSLKYAIKVHRSLARLILVCHPSH</sequence>
<dbReference type="GO" id="GO:0016423">
    <property type="term" value="F:tRNA (guanine) methyltransferase activity"/>
    <property type="evidence" value="ECO:0007669"/>
    <property type="project" value="TreeGrafter"/>
</dbReference>
<dbReference type="SUPFAM" id="SSF53335">
    <property type="entry name" value="S-adenosyl-L-methionine-dependent methyltransferases"/>
    <property type="match status" value="1"/>
</dbReference>
<keyword evidence="2" id="KW-0963">Cytoplasm</keyword>
<evidence type="ECO:0000256" key="5">
    <source>
        <dbReference type="ARBA" id="ARBA00022691"/>
    </source>
</evidence>
<keyword evidence="3" id="KW-0489">Methyltransferase</keyword>
<dbReference type="AlphaFoldDB" id="A0A1B1TFP5"/>
<dbReference type="PANTHER" id="PTHR14911">
    <property type="entry name" value="THUMP DOMAIN-CONTAINING"/>
    <property type="match status" value="1"/>
</dbReference>
<dbReference type="EMBL" id="KP211924">
    <property type="protein sequence ID" value="ANV81117.1"/>
    <property type="molecule type" value="Genomic_DNA"/>
</dbReference>
<dbReference type="GO" id="GO:0030488">
    <property type="term" value="P:tRNA methylation"/>
    <property type="evidence" value="ECO:0007669"/>
    <property type="project" value="TreeGrafter"/>
</dbReference>
<name>A0A1B1TFP5_9ARCH</name>
<proteinExistence type="predicted"/>
<dbReference type="PANTHER" id="PTHR14911:SF21">
    <property type="entry name" value="N2-METHYLGUANOSINE TRNA METHYLTRANSFERASE"/>
    <property type="match status" value="1"/>
</dbReference>
<dbReference type="PROSITE" id="PS01261">
    <property type="entry name" value="UPF0020"/>
    <property type="match status" value="1"/>
</dbReference>
<protein>
    <recommendedName>
        <fullName evidence="7">Ribosomal RNA large subunit methyltransferase K/L-like methyltransferase domain-containing protein</fullName>
    </recommendedName>
</protein>
<evidence type="ECO:0000256" key="4">
    <source>
        <dbReference type="ARBA" id="ARBA00022679"/>
    </source>
</evidence>
<dbReference type="InterPro" id="IPR000241">
    <property type="entry name" value="RlmKL-like_Mtase"/>
</dbReference>
<keyword evidence="6" id="KW-0819">tRNA processing</keyword>
<evidence type="ECO:0000313" key="8">
    <source>
        <dbReference type="EMBL" id="ANV81117.1"/>
    </source>
</evidence>
<dbReference type="InterPro" id="IPR053943">
    <property type="entry name" value="RlmKL-like_Mtase_CS"/>
</dbReference>
<comment type="subcellular location">
    <subcellularLocation>
        <location evidence="1">Cytoplasm</location>
    </subcellularLocation>
</comment>
<feature type="domain" description="Ribosomal RNA large subunit methyltransferase K/L-like methyltransferase" evidence="7">
    <location>
        <begin position="177"/>
        <end position="323"/>
    </location>
</feature>
<evidence type="ECO:0000256" key="6">
    <source>
        <dbReference type="ARBA" id="ARBA00022694"/>
    </source>
</evidence>
<dbReference type="InterPro" id="IPR029063">
    <property type="entry name" value="SAM-dependent_MTases_sf"/>
</dbReference>